<feature type="compositionally biased region" description="Polar residues" evidence="1">
    <location>
        <begin position="53"/>
        <end position="75"/>
    </location>
</feature>
<evidence type="ECO:0000256" key="1">
    <source>
        <dbReference type="SAM" id="MobiDB-lite"/>
    </source>
</evidence>
<accession>A0A2T5P609</accession>
<organism evidence="3 4">
    <name type="scientific">Pseudomonas mangrovi</name>
    <dbReference type="NCBI Taxonomy" id="2161748"/>
    <lineage>
        <taxon>Bacteria</taxon>
        <taxon>Pseudomonadati</taxon>
        <taxon>Pseudomonadota</taxon>
        <taxon>Gammaproteobacteria</taxon>
        <taxon>Pseudomonadales</taxon>
        <taxon>Pseudomonadaceae</taxon>
        <taxon>Pseudomonas</taxon>
    </lineage>
</organism>
<evidence type="ECO:0000313" key="4">
    <source>
        <dbReference type="Proteomes" id="UP000244064"/>
    </source>
</evidence>
<dbReference type="RefSeq" id="WP_108108988.1">
    <property type="nucleotide sequence ID" value="NZ_QASN01000021.1"/>
</dbReference>
<feature type="signal peptide" evidence="2">
    <location>
        <begin position="1"/>
        <end position="24"/>
    </location>
</feature>
<keyword evidence="3" id="KW-0547">Nucleotide-binding</keyword>
<dbReference type="Pfam" id="PF09498">
    <property type="entry name" value="DUF2388"/>
    <property type="match status" value="1"/>
</dbReference>
<sequence>MKPTRGLPLILGYLVSTLCGDALAGFQSPRFDEEPLVASTFYLAVSSILPTLTTQQPGEGSEVSDATSEDTSGSSARDDRRLREAREDAAHFVASGGAYRSVRLEAALRWLRGRPQSAGFDDLQLAAAILQR</sequence>
<keyword evidence="4" id="KW-1185">Reference proteome</keyword>
<name>A0A2T5P609_9PSED</name>
<dbReference type="Proteomes" id="UP000244064">
    <property type="component" value="Unassembled WGS sequence"/>
</dbReference>
<feature type="chain" id="PRO_5015644517" evidence="2">
    <location>
        <begin position="25"/>
        <end position="132"/>
    </location>
</feature>
<keyword evidence="2" id="KW-0732">Signal</keyword>
<keyword evidence="3" id="KW-0067">ATP-binding</keyword>
<dbReference type="AlphaFoldDB" id="A0A2T5P609"/>
<reference evidence="3 4" key="1">
    <citation type="submission" date="2018-04" db="EMBL/GenBank/DDBJ databases">
        <title>Pseudomonas sp. nov., isolated from mangrove soil.</title>
        <authorList>
            <person name="Chen C."/>
        </authorList>
    </citation>
    <scope>NUCLEOTIDE SEQUENCE [LARGE SCALE GENOMIC DNA]</scope>
    <source>
        <strain evidence="3 4">TC-11</strain>
    </source>
</reference>
<proteinExistence type="predicted"/>
<dbReference type="NCBIfam" id="TIGR02448">
    <property type="entry name" value="conserverd hypothetical protein"/>
    <property type="match status" value="1"/>
</dbReference>
<dbReference type="InterPro" id="IPR012661">
    <property type="entry name" value="CHP02448"/>
</dbReference>
<evidence type="ECO:0000256" key="2">
    <source>
        <dbReference type="SAM" id="SignalP"/>
    </source>
</evidence>
<evidence type="ECO:0000313" key="3">
    <source>
        <dbReference type="EMBL" id="PTU73127.1"/>
    </source>
</evidence>
<dbReference type="EMBL" id="QASN01000021">
    <property type="protein sequence ID" value="PTU73127.1"/>
    <property type="molecule type" value="Genomic_DNA"/>
</dbReference>
<dbReference type="GO" id="GO:0005524">
    <property type="term" value="F:ATP binding"/>
    <property type="evidence" value="ECO:0007669"/>
    <property type="project" value="UniProtKB-KW"/>
</dbReference>
<gene>
    <name evidence="3" type="ORF">DBO85_17955</name>
</gene>
<feature type="region of interest" description="Disordered" evidence="1">
    <location>
        <begin position="53"/>
        <end position="83"/>
    </location>
</feature>
<dbReference type="OrthoDB" id="6899961at2"/>
<protein>
    <submittedName>
        <fullName evidence="3">ABC transporter ATP-binding protein</fullName>
    </submittedName>
</protein>
<comment type="caution">
    <text evidence="3">The sequence shown here is derived from an EMBL/GenBank/DDBJ whole genome shotgun (WGS) entry which is preliminary data.</text>
</comment>